<feature type="region of interest" description="Disordered" evidence="4">
    <location>
        <begin position="306"/>
        <end position="462"/>
    </location>
</feature>
<evidence type="ECO:0000256" key="2">
    <source>
        <dbReference type="ARBA" id="ARBA00022771"/>
    </source>
</evidence>
<proteinExistence type="predicted"/>
<evidence type="ECO:0000259" key="5">
    <source>
        <dbReference type="SMART" id="SM00249"/>
    </source>
</evidence>
<keyword evidence="1" id="KW-0479">Metal-binding</keyword>
<accession>A0AAV8UZW1</accession>
<feature type="compositionally biased region" description="Low complexity" evidence="4">
    <location>
        <begin position="414"/>
        <end position="423"/>
    </location>
</feature>
<evidence type="ECO:0000256" key="3">
    <source>
        <dbReference type="ARBA" id="ARBA00022833"/>
    </source>
</evidence>
<dbReference type="InterPro" id="IPR001965">
    <property type="entry name" value="Znf_PHD"/>
</dbReference>
<dbReference type="EMBL" id="JAMWBK010000002">
    <property type="protein sequence ID" value="KAJ8908039.1"/>
    <property type="molecule type" value="Genomic_DNA"/>
</dbReference>
<dbReference type="SMART" id="SM00249">
    <property type="entry name" value="PHD"/>
    <property type="match status" value="1"/>
</dbReference>
<dbReference type="Gene3D" id="3.30.40.10">
    <property type="entry name" value="Zinc/RING finger domain, C3HC4 (zinc finger)"/>
    <property type="match status" value="1"/>
</dbReference>
<dbReference type="GO" id="GO:0008270">
    <property type="term" value="F:zinc ion binding"/>
    <property type="evidence" value="ECO:0007669"/>
    <property type="project" value="UniProtKB-KW"/>
</dbReference>
<keyword evidence="3" id="KW-0862">Zinc</keyword>
<dbReference type="InterPro" id="IPR013083">
    <property type="entry name" value="Znf_RING/FYVE/PHD"/>
</dbReference>
<feature type="compositionally biased region" description="Polar residues" evidence="4">
    <location>
        <begin position="398"/>
        <end position="412"/>
    </location>
</feature>
<dbReference type="AlphaFoldDB" id="A0AAV8UZW1"/>
<organism evidence="6 7">
    <name type="scientific">Rhodosorus marinus</name>
    <dbReference type="NCBI Taxonomy" id="101924"/>
    <lineage>
        <taxon>Eukaryota</taxon>
        <taxon>Rhodophyta</taxon>
        <taxon>Stylonematophyceae</taxon>
        <taxon>Stylonematales</taxon>
        <taxon>Stylonemataceae</taxon>
        <taxon>Rhodosorus</taxon>
    </lineage>
</organism>
<evidence type="ECO:0000313" key="6">
    <source>
        <dbReference type="EMBL" id="KAJ8908039.1"/>
    </source>
</evidence>
<reference evidence="6 7" key="1">
    <citation type="journal article" date="2023" name="Nat. Commun.">
        <title>Origin of minicircular mitochondrial genomes in red algae.</title>
        <authorList>
            <person name="Lee Y."/>
            <person name="Cho C.H."/>
            <person name="Lee Y.M."/>
            <person name="Park S.I."/>
            <person name="Yang J.H."/>
            <person name="West J.A."/>
            <person name="Bhattacharya D."/>
            <person name="Yoon H.S."/>
        </authorList>
    </citation>
    <scope>NUCLEOTIDE SEQUENCE [LARGE SCALE GENOMIC DNA]</scope>
    <source>
        <strain evidence="6 7">CCMP1338</strain>
        <tissue evidence="6">Whole cell</tissue>
    </source>
</reference>
<evidence type="ECO:0000256" key="1">
    <source>
        <dbReference type="ARBA" id="ARBA00022723"/>
    </source>
</evidence>
<protein>
    <recommendedName>
        <fullName evidence="5">Zinc finger PHD-type domain-containing protein</fullName>
    </recommendedName>
</protein>
<name>A0AAV8UZW1_9RHOD</name>
<feature type="compositionally biased region" description="Polar residues" evidence="4">
    <location>
        <begin position="350"/>
        <end position="380"/>
    </location>
</feature>
<evidence type="ECO:0000313" key="7">
    <source>
        <dbReference type="Proteomes" id="UP001157974"/>
    </source>
</evidence>
<feature type="region of interest" description="Disordered" evidence="4">
    <location>
        <begin position="231"/>
        <end position="274"/>
    </location>
</feature>
<keyword evidence="7" id="KW-1185">Reference proteome</keyword>
<dbReference type="Proteomes" id="UP001157974">
    <property type="component" value="Unassembled WGS sequence"/>
</dbReference>
<sequence>MTTNPDSATSVVLDQCEEDFFKLVGRSHSLLGDILPANPAKRVKLGPLHIERVRFMLPELQAHPKSDNFYHNLRDKRGQFRRTRSGKQILNAEERKQRVKVIESLYDDHAASPSPQEGVECVLCPSSTAKSKEVGRFLGPSLQNGGSGSPNPYYFHDQCLFWSSDVYTTDGSVKKSSGQICKECLEPRASVECARENCEKIYHFACLSKASCSVNAVQSKMHCVDHREIQESESAATAKPSETTQGNSQMRASTNTARADTPSFPRVTNPAPGGTVPPGHAPALVWYVESAVTGQKYAYISPTAEAPAVQATPESPKARANTTGSMTLRPADRRTIQKAAHDMAAAKQPQPVQATPTVEANTGKSMTQSSAASKSGTGQVPASAGASPVEQASGRRGTPTSLMPKQQPSHSSRAQRAAAEVAATKSRADASSTEVDFPGKNSLTAGEGEAPDTSSEESTRSL</sequence>
<feature type="compositionally biased region" description="Polar residues" evidence="4">
    <location>
        <begin position="232"/>
        <end position="258"/>
    </location>
</feature>
<keyword evidence="2" id="KW-0863">Zinc-finger</keyword>
<feature type="domain" description="Zinc finger PHD-type" evidence="5">
    <location>
        <begin position="180"/>
        <end position="227"/>
    </location>
</feature>
<comment type="caution">
    <text evidence="6">The sequence shown here is derived from an EMBL/GenBank/DDBJ whole genome shotgun (WGS) entry which is preliminary data.</text>
</comment>
<gene>
    <name evidence="6" type="ORF">NDN08_008136</name>
</gene>
<evidence type="ECO:0000256" key="4">
    <source>
        <dbReference type="SAM" id="MobiDB-lite"/>
    </source>
</evidence>
<feature type="compositionally biased region" description="Basic and acidic residues" evidence="4">
    <location>
        <begin position="330"/>
        <end position="341"/>
    </location>
</feature>